<dbReference type="InterPro" id="IPR006656">
    <property type="entry name" value="Mopterin_OxRdtase"/>
</dbReference>
<dbReference type="Pfam" id="PF01568">
    <property type="entry name" value="Molydop_binding"/>
    <property type="match status" value="1"/>
</dbReference>
<dbReference type="InterPro" id="IPR041854">
    <property type="entry name" value="BFD-like_2Fe2S-bd_dom_sf"/>
</dbReference>
<dbReference type="Gene3D" id="3.40.228.10">
    <property type="entry name" value="Dimethylsulfoxide Reductase, domain 2"/>
    <property type="match status" value="1"/>
</dbReference>
<evidence type="ECO:0000256" key="2">
    <source>
        <dbReference type="ARBA" id="ARBA00001966"/>
    </source>
</evidence>
<evidence type="ECO:0000256" key="5">
    <source>
        <dbReference type="ARBA" id="ARBA00022505"/>
    </source>
</evidence>
<dbReference type="CDD" id="cd02791">
    <property type="entry name" value="MopB_CT_Nitrate-R-NapA-like"/>
    <property type="match status" value="1"/>
</dbReference>
<dbReference type="InterPro" id="IPR006657">
    <property type="entry name" value="MoPterin_dinucl-bd_dom"/>
</dbReference>
<dbReference type="Pfam" id="PF00384">
    <property type="entry name" value="Molybdopterin"/>
    <property type="match status" value="1"/>
</dbReference>
<dbReference type="InterPro" id="IPR009010">
    <property type="entry name" value="Asp_de-COase-like_dom_sf"/>
</dbReference>
<dbReference type="PANTHER" id="PTHR43105">
    <property type="entry name" value="RESPIRATORY NITRATE REDUCTASE"/>
    <property type="match status" value="1"/>
</dbReference>
<sequence length="896" mass="98343">MQASVEATEVKTTCPYCGVGCGLVARVQGEQVSVKGDESHPANKGILCSKGMALAETLDHKDRLLHPVVDGQQVSWNEALNKVATGLKDTIEKYGPDSVAFYVSGQFLTEDYYVANKLMKGFIGSGNIDTNSRLCMSSSVAGHKRAFGADIVPGNYDDWEECDLAVLVGSNAAWCHPILFNRLLKAQKQRGAKIVIIDPRHTASCEMADMHLPLLPGSDVALFNGLLCYLAQNKAINAKYVETHTNGMSKALDSAHADVPDLETVSQKTGLSIAQLEKFYRLFLKNERALTVYSQGVNQSSSGTDKVNAIINCHLFTGRIGKAGMGPFSVTGQPNAMGGREVGGLANMLAAHMDFTPEAIDLVSRFWGSKNVATKSGAKAIDMFDKIDKGEIKAVWIMATNPAVSMPNANKVRQALDKCPLVIVSDCMDNTDSMKYANVKLPAMAWGEKNGTVTNSERRISRQRSFLKPAGEAKADWWIMSRVAKKMGFGAHFNYLKPVDIYREHAQLSTFENRYGNGKDADFATRRAFTIGLHAHIIEHEYEDMPPLQWPLTDCTPYGMARMPNRGEFFNQNRKANFVPISHKAPENKLSRKYPLVLNSGRIRDQWHTMSRTGKSTKLNNQHAEPFVSVSPQDAAEFNLQDGGFVEITSKWGNALVRAHIADKQVSGQIFMPMHWTDVYASQGVIGALVNPATDAVSGQPELKHTPVKIAAWQPQWHGYYISDKKIDIAQLSADENIQYWAYNYQDGCHILNLAGHGNVDGIKLVQQLKRRSGDKLLSYVDEAVGQFRYASTADNKLKSCFMSAQKGLLPPLEWLAQLISKQVDVSAQTGFILSGISQDNAPNLGPIVCSCLSVYQQQIIDAIAAHDLKTVDEVGALLKAGTNCGSCISEIKQLL</sequence>
<dbReference type="GO" id="GO:0051539">
    <property type="term" value="F:4 iron, 4 sulfur cluster binding"/>
    <property type="evidence" value="ECO:0007669"/>
    <property type="project" value="UniProtKB-KW"/>
</dbReference>
<dbReference type="GO" id="GO:0046872">
    <property type="term" value="F:metal ion binding"/>
    <property type="evidence" value="ECO:0007669"/>
    <property type="project" value="UniProtKB-KW"/>
</dbReference>
<comment type="caution">
    <text evidence="12">The sequence shown here is derived from an EMBL/GenBank/DDBJ whole genome shotgun (WGS) entry which is preliminary data.</text>
</comment>
<dbReference type="InterPro" id="IPR007419">
    <property type="entry name" value="BFD-like_2Fe2S-bd_dom"/>
</dbReference>
<reference key="1">
    <citation type="submission" date="2017-08" db="EMBL/GenBank/DDBJ databases">
        <title>A dynamic microbial community with high functional redundancy inhabits the cold, oxic subseafloor aquifer.</title>
        <authorList>
            <person name="Tully B.J."/>
            <person name="Wheat C.G."/>
            <person name="Glazer B.T."/>
            <person name="Huber J.A."/>
        </authorList>
    </citation>
    <scope>NUCLEOTIDE SEQUENCE [LARGE SCALE GENOMIC DNA]</scope>
</reference>
<gene>
    <name evidence="12" type="ORF">COB13_02815</name>
</gene>
<evidence type="ECO:0000256" key="10">
    <source>
        <dbReference type="ARBA" id="ARBA00023063"/>
    </source>
</evidence>
<dbReference type="GO" id="GO:0045333">
    <property type="term" value="P:cellular respiration"/>
    <property type="evidence" value="ECO:0007669"/>
    <property type="project" value="UniProtKB-ARBA"/>
</dbReference>
<keyword evidence="9" id="KW-0411">Iron-sulfur</keyword>
<dbReference type="PROSITE" id="PS00551">
    <property type="entry name" value="MOLYBDOPTERIN_PROK_1"/>
    <property type="match status" value="1"/>
</dbReference>
<dbReference type="Gene3D" id="2.20.25.90">
    <property type="entry name" value="ADC-like domains"/>
    <property type="match status" value="1"/>
</dbReference>
<evidence type="ECO:0000313" key="12">
    <source>
        <dbReference type="EMBL" id="PCJ03591.1"/>
    </source>
</evidence>
<dbReference type="InterPro" id="IPR027467">
    <property type="entry name" value="MopterinOxRdtase_cofactor_BS"/>
</dbReference>
<keyword evidence="5" id="KW-0500">Molybdenum</keyword>
<dbReference type="GO" id="GO:0016491">
    <property type="term" value="F:oxidoreductase activity"/>
    <property type="evidence" value="ECO:0007669"/>
    <property type="project" value="UniProtKB-KW"/>
</dbReference>
<dbReference type="SMART" id="SM00926">
    <property type="entry name" value="Molybdop_Fe4S4"/>
    <property type="match status" value="1"/>
</dbReference>
<comment type="cofactor">
    <cofactor evidence="1">
        <name>Mo-bis(molybdopterin guanine dinucleotide)</name>
        <dbReference type="ChEBI" id="CHEBI:60539"/>
    </cofactor>
</comment>
<keyword evidence="10" id="KW-0534">Nitrate assimilation</keyword>
<dbReference type="Gene3D" id="1.10.10.1100">
    <property type="entry name" value="BFD-like [2Fe-2S]-binding domain"/>
    <property type="match status" value="1"/>
</dbReference>
<accession>A0A2A4Z9K4</accession>
<name>A0A2A4Z9K4_9PROT</name>
<organism evidence="12">
    <name type="scientific">OCS116 cluster bacterium</name>
    <dbReference type="NCBI Taxonomy" id="2030921"/>
    <lineage>
        <taxon>Bacteria</taxon>
        <taxon>Pseudomonadati</taxon>
        <taxon>Pseudomonadota</taxon>
        <taxon>Alphaproteobacteria</taxon>
        <taxon>OCS116 cluster</taxon>
    </lineage>
</organism>
<dbReference type="PROSITE" id="PS51669">
    <property type="entry name" value="4FE4S_MOW_BIS_MGD"/>
    <property type="match status" value="1"/>
</dbReference>
<evidence type="ECO:0000256" key="8">
    <source>
        <dbReference type="ARBA" id="ARBA00023004"/>
    </source>
</evidence>
<dbReference type="CDD" id="cd02754">
    <property type="entry name" value="MopB_Nitrate-R-NapA-like"/>
    <property type="match status" value="1"/>
</dbReference>
<dbReference type="SUPFAM" id="SSF53706">
    <property type="entry name" value="Formate dehydrogenase/DMSO reductase, domains 1-3"/>
    <property type="match status" value="1"/>
</dbReference>
<dbReference type="Gene3D" id="2.40.40.20">
    <property type="match status" value="1"/>
</dbReference>
<feature type="domain" description="4Fe-4S Mo/W bis-MGD-type" evidence="11">
    <location>
        <begin position="7"/>
        <end position="62"/>
    </location>
</feature>
<dbReference type="GO" id="GO:1990204">
    <property type="term" value="C:oxidoreductase complex"/>
    <property type="evidence" value="ECO:0007669"/>
    <property type="project" value="UniProtKB-ARBA"/>
</dbReference>
<dbReference type="GO" id="GO:0016020">
    <property type="term" value="C:membrane"/>
    <property type="evidence" value="ECO:0007669"/>
    <property type="project" value="TreeGrafter"/>
</dbReference>
<dbReference type="GO" id="GO:0043546">
    <property type="term" value="F:molybdopterin cofactor binding"/>
    <property type="evidence" value="ECO:0007669"/>
    <property type="project" value="InterPro"/>
</dbReference>
<dbReference type="AlphaFoldDB" id="A0A2A4Z9K4"/>
<dbReference type="SUPFAM" id="SSF50692">
    <property type="entry name" value="ADC-like"/>
    <property type="match status" value="1"/>
</dbReference>
<evidence type="ECO:0000256" key="4">
    <source>
        <dbReference type="ARBA" id="ARBA00022485"/>
    </source>
</evidence>
<evidence type="ECO:0000259" key="11">
    <source>
        <dbReference type="PROSITE" id="PS51669"/>
    </source>
</evidence>
<dbReference type="GO" id="GO:0042128">
    <property type="term" value="P:nitrate assimilation"/>
    <property type="evidence" value="ECO:0007669"/>
    <property type="project" value="UniProtKB-KW"/>
</dbReference>
<evidence type="ECO:0000256" key="9">
    <source>
        <dbReference type="ARBA" id="ARBA00023014"/>
    </source>
</evidence>
<reference evidence="12" key="2">
    <citation type="journal article" date="2018" name="ISME J.">
        <title>A dynamic microbial community with high functional redundancy inhabits the cold, oxic subseafloor aquifer.</title>
        <authorList>
            <person name="Tully B.J."/>
            <person name="Wheat C.G."/>
            <person name="Glazer B.T."/>
            <person name="Huber J.A."/>
        </authorList>
    </citation>
    <scope>NUCLEOTIDE SEQUENCE</scope>
    <source>
        <strain evidence="12">NORP83</strain>
    </source>
</reference>
<dbReference type="InterPro" id="IPR050123">
    <property type="entry name" value="Prok_molybdopt-oxidoreductase"/>
</dbReference>
<dbReference type="InterPro" id="IPR006963">
    <property type="entry name" value="Mopterin_OxRdtase_4Fe-4S_dom"/>
</dbReference>
<proteinExistence type="inferred from homology"/>
<dbReference type="Pfam" id="PF04324">
    <property type="entry name" value="Fer2_BFD"/>
    <property type="match status" value="1"/>
</dbReference>
<evidence type="ECO:0000256" key="3">
    <source>
        <dbReference type="ARBA" id="ARBA00008747"/>
    </source>
</evidence>
<dbReference type="Pfam" id="PF04879">
    <property type="entry name" value="Molybdop_Fe4S4"/>
    <property type="match status" value="1"/>
</dbReference>
<keyword evidence="4" id="KW-0004">4Fe-4S</keyword>
<dbReference type="Gene3D" id="3.40.50.740">
    <property type="match status" value="1"/>
</dbReference>
<dbReference type="InterPro" id="IPR041957">
    <property type="entry name" value="CT_Nitrate-R-NapA-like"/>
</dbReference>
<evidence type="ECO:0000256" key="7">
    <source>
        <dbReference type="ARBA" id="ARBA00023002"/>
    </source>
</evidence>
<keyword evidence="6" id="KW-0479">Metal-binding</keyword>
<dbReference type="EMBL" id="NVUS01000002">
    <property type="protein sequence ID" value="PCJ03591.1"/>
    <property type="molecule type" value="Genomic_DNA"/>
</dbReference>
<keyword evidence="7" id="KW-0560">Oxidoreductase</keyword>
<protein>
    <submittedName>
        <fullName evidence="12">Nitrate reductase</fullName>
    </submittedName>
</protein>
<comment type="similarity">
    <text evidence="3">Belongs to the prokaryotic molybdopterin-containing oxidoreductase family. NasA/NapA/NarB subfamily.</text>
</comment>
<evidence type="ECO:0000256" key="6">
    <source>
        <dbReference type="ARBA" id="ARBA00022723"/>
    </source>
</evidence>
<keyword evidence="8" id="KW-0408">Iron</keyword>
<dbReference type="PANTHER" id="PTHR43105:SF9">
    <property type="entry name" value="NADPH-FE(3+) OXIDOREDUCTASE SUBUNIT ALPHA"/>
    <property type="match status" value="1"/>
</dbReference>
<comment type="cofactor">
    <cofactor evidence="2">
        <name>[4Fe-4S] cluster</name>
        <dbReference type="ChEBI" id="CHEBI:49883"/>
    </cofactor>
</comment>
<evidence type="ECO:0000256" key="1">
    <source>
        <dbReference type="ARBA" id="ARBA00001942"/>
    </source>
</evidence>